<dbReference type="Proteomes" id="UP001601521">
    <property type="component" value="Unassembled WGS sequence"/>
</dbReference>
<keyword evidence="1" id="KW-0472">Membrane</keyword>
<dbReference type="EMBL" id="JBIALX010000002">
    <property type="protein sequence ID" value="MFF0452810.1"/>
    <property type="molecule type" value="Genomic_DNA"/>
</dbReference>
<evidence type="ECO:0000313" key="4">
    <source>
        <dbReference type="EMBL" id="MFF0452810.1"/>
    </source>
</evidence>
<dbReference type="Pfam" id="PF26059">
    <property type="entry name" value="DUF8020"/>
    <property type="match status" value="1"/>
</dbReference>
<feature type="transmembrane region" description="Helical" evidence="1">
    <location>
        <begin position="139"/>
        <end position="161"/>
    </location>
</feature>
<dbReference type="RefSeq" id="WP_387249500.1">
    <property type="nucleotide sequence ID" value="NZ_JBIALX010000002.1"/>
</dbReference>
<evidence type="ECO:0000259" key="3">
    <source>
        <dbReference type="Pfam" id="PF26059"/>
    </source>
</evidence>
<gene>
    <name evidence="4" type="ORF">ACFYTH_05495</name>
</gene>
<accession>A0ABW6NCF1</accession>
<evidence type="ECO:0000313" key="5">
    <source>
        <dbReference type="Proteomes" id="UP001601521"/>
    </source>
</evidence>
<comment type="caution">
    <text evidence="4">The sequence shown here is derived from an EMBL/GenBank/DDBJ whole genome shotgun (WGS) entry which is preliminary data.</text>
</comment>
<reference evidence="4 5" key="1">
    <citation type="submission" date="2024-10" db="EMBL/GenBank/DDBJ databases">
        <title>The Natural Products Discovery Center: Release of the First 8490 Sequenced Strains for Exploring Actinobacteria Biosynthetic Diversity.</title>
        <authorList>
            <person name="Kalkreuter E."/>
            <person name="Kautsar S.A."/>
            <person name="Yang D."/>
            <person name="Bader C.D."/>
            <person name="Teijaro C.N."/>
            <person name="Fluegel L."/>
            <person name="Davis C.M."/>
            <person name="Simpson J.R."/>
            <person name="Lauterbach L."/>
            <person name="Steele A.D."/>
            <person name="Gui C."/>
            <person name="Meng S."/>
            <person name="Li G."/>
            <person name="Viehrig K."/>
            <person name="Ye F."/>
            <person name="Su P."/>
            <person name="Kiefer A.F."/>
            <person name="Nichols A."/>
            <person name="Cepeda A.J."/>
            <person name="Yan W."/>
            <person name="Fan B."/>
            <person name="Jiang Y."/>
            <person name="Adhikari A."/>
            <person name="Zheng C.-J."/>
            <person name="Schuster L."/>
            <person name="Cowan T.M."/>
            <person name="Smanski M.J."/>
            <person name="Chevrette M.G."/>
            <person name="De Carvalho L.P.S."/>
            <person name="Shen B."/>
        </authorList>
    </citation>
    <scope>NUCLEOTIDE SEQUENCE [LARGE SCALE GENOMIC DNA]</scope>
    <source>
        <strain evidence="4 5">NPDC004550</strain>
    </source>
</reference>
<evidence type="ECO:0000256" key="2">
    <source>
        <dbReference type="SAM" id="SignalP"/>
    </source>
</evidence>
<feature type="domain" description="DUF8020" evidence="3">
    <location>
        <begin position="32"/>
        <end position="100"/>
    </location>
</feature>
<organism evidence="4 5">
    <name type="scientific">Nocardia africana</name>
    <dbReference type="NCBI Taxonomy" id="134964"/>
    <lineage>
        <taxon>Bacteria</taxon>
        <taxon>Bacillati</taxon>
        <taxon>Actinomycetota</taxon>
        <taxon>Actinomycetes</taxon>
        <taxon>Mycobacteriales</taxon>
        <taxon>Nocardiaceae</taxon>
        <taxon>Nocardia</taxon>
    </lineage>
</organism>
<evidence type="ECO:0000256" key="1">
    <source>
        <dbReference type="SAM" id="Phobius"/>
    </source>
</evidence>
<keyword evidence="1" id="KW-0812">Transmembrane</keyword>
<sequence length="233" mass="23349">MNKRIGAVAILAAGLSALPGISHADVTADAAPVNYHATATPESVNIETDSGTLENDGGTFTIKAADGTVLAGAELSFRVDDFVFPISSRITGHRAVLKPEFDLAHATYRPVALPFEEGAPWKTPYDREVAAWNRLTSTIGAGATIATLVGGLAGGAVGCLLGGIAGATVASAAIIGLFGAFVPAAVVGCVGGIVAIGALGTLAGQLLVTAPVAILAAIQYFTTINSPFPQPAK</sequence>
<protein>
    <recommendedName>
        <fullName evidence="3">DUF8020 domain-containing protein</fullName>
    </recommendedName>
</protein>
<proteinExistence type="predicted"/>
<keyword evidence="2" id="KW-0732">Signal</keyword>
<feature type="transmembrane region" description="Helical" evidence="1">
    <location>
        <begin position="202"/>
        <end position="221"/>
    </location>
</feature>
<name>A0ABW6NCF1_9NOCA</name>
<feature type="transmembrane region" description="Helical" evidence="1">
    <location>
        <begin position="173"/>
        <end position="196"/>
    </location>
</feature>
<keyword evidence="1" id="KW-1133">Transmembrane helix</keyword>
<dbReference type="InterPro" id="IPR058333">
    <property type="entry name" value="DUF8020"/>
</dbReference>
<keyword evidence="5" id="KW-1185">Reference proteome</keyword>
<feature type="signal peptide" evidence="2">
    <location>
        <begin position="1"/>
        <end position="24"/>
    </location>
</feature>
<feature type="chain" id="PRO_5047345446" description="DUF8020 domain-containing protein" evidence="2">
    <location>
        <begin position="25"/>
        <end position="233"/>
    </location>
</feature>